<keyword evidence="4" id="KW-0808">Transferase</keyword>
<feature type="domain" description="Response regulatory" evidence="9">
    <location>
        <begin position="570"/>
        <end position="685"/>
    </location>
</feature>
<dbReference type="GO" id="GO:0005886">
    <property type="term" value="C:plasma membrane"/>
    <property type="evidence" value="ECO:0007669"/>
    <property type="project" value="TreeGrafter"/>
</dbReference>
<dbReference type="SUPFAM" id="SSF47226">
    <property type="entry name" value="Histidine-containing phosphotransfer domain, HPT domain"/>
    <property type="match status" value="1"/>
</dbReference>
<dbReference type="EMBL" id="WKJH01000001">
    <property type="protein sequence ID" value="MRX62893.1"/>
    <property type="molecule type" value="Genomic_DNA"/>
</dbReference>
<gene>
    <name evidence="10" type="ORF">GJ691_01815</name>
</gene>
<dbReference type="PANTHER" id="PTHR43047:SF72">
    <property type="entry name" value="OSMOSENSING HISTIDINE PROTEIN KINASE SLN1"/>
    <property type="match status" value="1"/>
</dbReference>
<dbReference type="InterPro" id="IPR004358">
    <property type="entry name" value="Sig_transdc_His_kin-like_C"/>
</dbReference>
<evidence type="ECO:0000259" key="8">
    <source>
        <dbReference type="PROSITE" id="PS50109"/>
    </source>
</evidence>
<dbReference type="SUPFAM" id="SSF55874">
    <property type="entry name" value="ATPase domain of HSP90 chaperone/DNA topoisomerase II/histidine kinase"/>
    <property type="match status" value="1"/>
</dbReference>
<keyword evidence="7" id="KW-0812">Transmembrane</keyword>
<evidence type="ECO:0000313" key="10">
    <source>
        <dbReference type="EMBL" id="MRX62893.1"/>
    </source>
</evidence>
<comment type="catalytic activity">
    <reaction evidence="1">
        <text>ATP + protein L-histidine = ADP + protein N-phospho-L-histidine.</text>
        <dbReference type="EC" id="2.7.13.3"/>
    </reaction>
</comment>
<dbReference type="Proteomes" id="UP000443153">
    <property type="component" value="Unassembled WGS sequence"/>
</dbReference>
<dbReference type="Gene3D" id="1.20.120.160">
    <property type="entry name" value="HPT domain"/>
    <property type="match status" value="1"/>
</dbReference>
<dbReference type="OrthoDB" id="1046984at2"/>
<feature type="modified residue" description="4-aspartylphosphate" evidence="6">
    <location>
        <position position="617"/>
    </location>
</feature>
<feature type="transmembrane region" description="Helical" evidence="7">
    <location>
        <begin position="12"/>
        <end position="31"/>
    </location>
</feature>
<sequence>MEKTKNKFTLKIILSYLLLILLATIASFYIFSEIKDYVSNDSFDQNEVKLLKTSTLLSSLYEAEGLSKLAIQSPEKKNLNAYSQKIDSIFTEIETLIYLSESEYQDSLLNSLCFLLEKKVANNDALRKLRVKNQTGKSINHALDELTKMEASLGIITAENLAPNLENLPPKAQESIRKMASYLNENIPSDGKEVDRSKKIDSILQISKDLLKEIRTDNTTKENSLTSQELKINKTDMELSQQLRNIITNLEKEILANSINDNINKEAALKRSTQLAVIAALLGFLVVGIFTFIINRDFWKANLYRQKLEKEKKYSESLLKSREQLITTVSHDLRTPLNTITGYSEIMEKTGLSPEQNQYITQIKSASFYVNNLVNDLLDFSRLEAGKINIEKTPFNLSQLIKETTQNLSDQYANKDISLNLDVSAEFGHPILGDPVRMRQIINNLLGNAFKFTEKGSITIKADLLKKAPSENWAQIQITDTGIGISKEKQELIFQEFTQAEIGTEKKYGGYGLGLTISKKIVELLGGEMTLKSTVGHGSTFSIMFPVIFEKATISQIGSSRKETYQNRFGILIIDDDSSFIRMIGEYLKSENIEPILCTDFETLPKNGLEYEVVLTDIEMPSTTGFEVLTRLKSGKYGHYYGQPIIAMTGRKDLKKQLYLSHGFHTVLQKPFSNAVLLNAVTSLKTNKEMAKHPTNDKSLKTEEKHPLYSLKILRSFLGDDEKSINEILYTFIADTEKNLQKLKDAVRYTDYDLSQKIAHKMLPMLRQLEATPCVNLLDGLENDPYGSLDLNKTYENLKPHISALLKALNERLAKHPDHIG</sequence>
<dbReference type="Gene3D" id="1.10.287.130">
    <property type="match status" value="1"/>
</dbReference>
<dbReference type="InterPro" id="IPR003594">
    <property type="entry name" value="HATPase_dom"/>
</dbReference>
<name>A0A6I2MGG8_9FLAO</name>
<feature type="transmembrane region" description="Helical" evidence="7">
    <location>
        <begin position="275"/>
        <end position="295"/>
    </location>
</feature>
<keyword evidence="7" id="KW-0472">Membrane</keyword>
<dbReference type="PRINTS" id="PR00344">
    <property type="entry name" value="BCTRLSENSOR"/>
</dbReference>
<evidence type="ECO:0000256" key="5">
    <source>
        <dbReference type="ARBA" id="ARBA00022777"/>
    </source>
</evidence>
<dbReference type="EC" id="2.7.13.3" evidence="2"/>
<evidence type="ECO:0000256" key="4">
    <source>
        <dbReference type="ARBA" id="ARBA00022679"/>
    </source>
</evidence>
<keyword evidence="11" id="KW-1185">Reference proteome</keyword>
<dbReference type="AlphaFoldDB" id="A0A6I2MGG8"/>
<keyword evidence="7" id="KW-1133">Transmembrane helix</keyword>
<dbReference type="InterPro" id="IPR036641">
    <property type="entry name" value="HPT_dom_sf"/>
</dbReference>
<dbReference type="GO" id="GO:0009927">
    <property type="term" value="F:histidine phosphotransfer kinase activity"/>
    <property type="evidence" value="ECO:0007669"/>
    <property type="project" value="TreeGrafter"/>
</dbReference>
<organism evidence="10 11">
    <name type="scientific">Maribacter luteus</name>
    <dbReference type="NCBI Taxonomy" id="2594478"/>
    <lineage>
        <taxon>Bacteria</taxon>
        <taxon>Pseudomonadati</taxon>
        <taxon>Bacteroidota</taxon>
        <taxon>Flavobacteriia</taxon>
        <taxon>Flavobacteriales</taxon>
        <taxon>Flavobacteriaceae</taxon>
        <taxon>Maribacter</taxon>
    </lineage>
</organism>
<dbReference type="SMART" id="SM00387">
    <property type="entry name" value="HATPase_c"/>
    <property type="match status" value="1"/>
</dbReference>
<dbReference type="PANTHER" id="PTHR43047">
    <property type="entry name" value="TWO-COMPONENT HISTIDINE PROTEIN KINASE"/>
    <property type="match status" value="1"/>
</dbReference>
<comment type="caution">
    <text evidence="10">The sequence shown here is derived from an EMBL/GenBank/DDBJ whole genome shotgun (WGS) entry which is preliminary data.</text>
</comment>
<dbReference type="Gene3D" id="3.30.565.10">
    <property type="entry name" value="Histidine kinase-like ATPase, C-terminal domain"/>
    <property type="match status" value="1"/>
</dbReference>
<dbReference type="InterPro" id="IPR005467">
    <property type="entry name" value="His_kinase_dom"/>
</dbReference>
<dbReference type="InterPro" id="IPR036097">
    <property type="entry name" value="HisK_dim/P_sf"/>
</dbReference>
<dbReference type="CDD" id="cd00082">
    <property type="entry name" value="HisKA"/>
    <property type="match status" value="1"/>
</dbReference>
<dbReference type="SUPFAM" id="SSF47384">
    <property type="entry name" value="Homodimeric domain of signal transducing histidine kinase"/>
    <property type="match status" value="1"/>
</dbReference>
<protein>
    <recommendedName>
        <fullName evidence="2">histidine kinase</fullName>
        <ecNumber evidence="2">2.7.13.3</ecNumber>
    </recommendedName>
</protein>
<dbReference type="CDD" id="cd16922">
    <property type="entry name" value="HATPase_EvgS-ArcB-TorS-like"/>
    <property type="match status" value="1"/>
</dbReference>
<dbReference type="PROSITE" id="PS50109">
    <property type="entry name" value="HIS_KIN"/>
    <property type="match status" value="1"/>
</dbReference>
<keyword evidence="5" id="KW-0418">Kinase</keyword>
<evidence type="ECO:0000256" key="7">
    <source>
        <dbReference type="SAM" id="Phobius"/>
    </source>
</evidence>
<dbReference type="Pfam" id="PF00072">
    <property type="entry name" value="Response_reg"/>
    <property type="match status" value="1"/>
</dbReference>
<evidence type="ECO:0000259" key="9">
    <source>
        <dbReference type="PROSITE" id="PS50110"/>
    </source>
</evidence>
<dbReference type="SUPFAM" id="SSF52172">
    <property type="entry name" value="CheY-like"/>
    <property type="match status" value="1"/>
</dbReference>
<dbReference type="PROSITE" id="PS50110">
    <property type="entry name" value="RESPONSE_REGULATORY"/>
    <property type="match status" value="1"/>
</dbReference>
<dbReference type="RefSeq" id="WP_154363159.1">
    <property type="nucleotide sequence ID" value="NZ_WKJH01000001.1"/>
</dbReference>
<dbReference type="Gene3D" id="3.40.50.2300">
    <property type="match status" value="1"/>
</dbReference>
<proteinExistence type="predicted"/>
<keyword evidence="3 6" id="KW-0597">Phosphoprotein</keyword>
<evidence type="ECO:0000256" key="6">
    <source>
        <dbReference type="PROSITE-ProRule" id="PRU00169"/>
    </source>
</evidence>
<dbReference type="InterPro" id="IPR003661">
    <property type="entry name" value="HisK_dim/P_dom"/>
</dbReference>
<evidence type="ECO:0000256" key="2">
    <source>
        <dbReference type="ARBA" id="ARBA00012438"/>
    </source>
</evidence>
<dbReference type="SMART" id="SM00388">
    <property type="entry name" value="HisKA"/>
    <property type="match status" value="1"/>
</dbReference>
<reference evidence="10 11" key="1">
    <citation type="submission" date="2019-11" db="EMBL/GenBank/DDBJ databases">
        <title>Maribacter lutea sp. nov., a marine bacterium isolated from intertidal sand.</title>
        <authorList>
            <person name="Liu A."/>
        </authorList>
    </citation>
    <scope>NUCLEOTIDE SEQUENCE [LARGE SCALE GENOMIC DNA]</scope>
    <source>
        <strain evidence="10 11">RZ05</strain>
    </source>
</reference>
<dbReference type="Pfam" id="PF00512">
    <property type="entry name" value="HisKA"/>
    <property type="match status" value="1"/>
</dbReference>
<dbReference type="SMART" id="SM00448">
    <property type="entry name" value="REC"/>
    <property type="match status" value="1"/>
</dbReference>
<dbReference type="FunFam" id="3.30.565.10:FF:000010">
    <property type="entry name" value="Sensor histidine kinase RcsC"/>
    <property type="match status" value="1"/>
</dbReference>
<dbReference type="GO" id="GO:0000155">
    <property type="term" value="F:phosphorelay sensor kinase activity"/>
    <property type="evidence" value="ECO:0007669"/>
    <property type="project" value="InterPro"/>
</dbReference>
<accession>A0A6I2MGG8</accession>
<evidence type="ECO:0000256" key="3">
    <source>
        <dbReference type="ARBA" id="ARBA00022553"/>
    </source>
</evidence>
<dbReference type="InterPro" id="IPR001789">
    <property type="entry name" value="Sig_transdc_resp-reg_receiver"/>
</dbReference>
<dbReference type="CDD" id="cd00156">
    <property type="entry name" value="REC"/>
    <property type="match status" value="1"/>
</dbReference>
<dbReference type="Pfam" id="PF02518">
    <property type="entry name" value="HATPase_c"/>
    <property type="match status" value="1"/>
</dbReference>
<evidence type="ECO:0000313" key="11">
    <source>
        <dbReference type="Proteomes" id="UP000443153"/>
    </source>
</evidence>
<feature type="domain" description="Histidine kinase" evidence="8">
    <location>
        <begin position="328"/>
        <end position="549"/>
    </location>
</feature>
<evidence type="ECO:0000256" key="1">
    <source>
        <dbReference type="ARBA" id="ARBA00000085"/>
    </source>
</evidence>
<dbReference type="InterPro" id="IPR036890">
    <property type="entry name" value="HATPase_C_sf"/>
</dbReference>
<dbReference type="InterPro" id="IPR011006">
    <property type="entry name" value="CheY-like_superfamily"/>
</dbReference>